<feature type="transmembrane region" description="Helical" evidence="5">
    <location>
        <begin position="164"/>
        <end position="187"/>
    </location>
</feature>
<keyword evidence="1 5" id="KW-0812">Transmembrane</keyword>
<evidence type="ECO:0000256" key="3">
    <source>
        <dbReference type="ARBA" id="ARBA00023136"/>
    </source>
</evidence>
<protein>
    <recommendedName>
        <fullName evidence="8">GET complex, subunit GET2</fullName>
    </recommendedName>
</protein>
<evidence type="ECO:0000256" key="4">
    <source>
        <dbReference type="SAM" id="MobiDB-lite"/>
    </source>
</evidence>
<dbReference type="Pfam" id="PF08690">
    <property type="entry name" value="GET2"/>
    <property type="match status" value="1"/>
</dbReference>
<dbReference type="OrthoDB" id="5393181at2759"/>
<dbReference type="InterPro" id="IPR028143">
    <property type="entry name" value="Get2/sif1"/>
</dbReference>
<evidence type="ECO:0000256" key="1">
    <source>
        <dbReference type="ARBA" id="ARBA00022692"/>
    </source>
</evidence>
<proteinExistence type="predicted"/>
<dbReference type="Proteomes" id="UP001150941">
    <property type="component" value="Unassembled WGS sequence"/>
</dbReference>
<comment type="caution">
    <text evidence="6">The sequence shown here is derived from an EMBL/GenBank/DDBJ whole genome shotgun (WGS) entry which is preliminary data.</text>
</comment>
<organism evidence="6 7">
    <name type="scientific">Penicillium chermesinum</name>
    <dbReference type="NCBI Taxonomy" id="63820"/>
    <lineage>
        <taxon>Eukaryota</taxon>
        <taxon>Fungi</taxon>
        <taxon>Dikarya</taxon>
        <taxon>Ascomycota</taxon>
        <taxon>Pezizomycotina</taxon>
        <taxon>Eurotiomycetes</taxon>
        <taxon>Eurotiomycetidae</taxon>
        <taxon>Eurotiales</taxon>
        <taxon>Aspergillaceae</taxon>
        <taxon>Penicillium</taxon>
    </lineage>
</organism>
<evidence type="ECO:0008006" key="8">
    <source>
        <dbReference type="Google" id="ProtNLM"/>
    </source>
</evidence>
<dbReference type="PANTHER" id="PTHR28263">
    <property type="entry name" value="GOLGI TO ER TRAFFIC PROTEIN 2"/>
    <property type="match status" value="1"/>
</dbReference>
<evidence type="ECO:0000313" key="6">
    <source>
        <dbReference type="EMBL" id="KAJ5225642.1"/>
    </source>
</evidence>
<name>A0A9W9NT04_9EURO</name>
<feature type="compositionally biased region" description="Basic and acidic residues" evidence="4">
    <location>
        <begin position="12"/>
        <end position="24"/>
    </location>
</feature>
<reference evidence="6" key="2">
    <citation type="journal article" date="2023" name="IMA Fungus">
        <title>Comparative genomic study of the Penicillium genus elucidates a diverse pangenome and 15 lateral gene transfer events.</title>
        <authorList>
            <person name="Petersen C."/>
            <person name="Sorensen T."/>
            <person name="Nielsen M.R."/>
            <person name="Sondergaard T.E."/>
            <person name="Sorensen J.L."/>
            <person name="Fitzpatrick D.A."/>
            <person name="Frisvad J.C."/>
            <person name="Nielsen K.L."/>
        </authorList>
    </citation>
    <scope>NUCLEOTIDE SEQUENCE</scope>
    <source>
        <strain evidence="6">IBT 19713</strain>
    </source>
</reference>
<dbReference type="EMBL" id="JAPQKS010000005">
    <property type="protein sequence ID" value="KAJ5225642.1"/>
    <property type="molecule type" value="Genomic_DNA"/>
</dbReference>
<feature type="compositionally biased region" description="Polar residues" evidence="4">
    <location>
        <begin position="36"/>
        <end position="53"/>
    </location>
</feature>
<keyword evidence="2 5" id="KW-1133">Transmembrane helix</keyword>
<dbReference type="GO" id="GO:0006890">
    <property type="term" value="P:retrograde vesicle-mediated transport, Golgi to endoplasmic reticulum"/>
    <property type="evidence" value="ECO:0007669"/>
    <property type="project" value="TreeGrafter"/>
</dbReference>
<evidence type="ECO:0000313" key="7">
    <source>
        <dbReference type="Proteomes" id="UP001150941"/>
    </source>
</evidence>
<feature type="transmembrane region" description="Helical" evidence="5">
    <location>
        <begin position="228"/>
        <end position="249"/>
    </location>
</feature>
<feature type="compositionally biased region" description="Low complexity" evidence="4">
    <location>
        <begin position="1"/>
        <end position="11"/>
    </location>
</feature>
<feature type="transmembrane region" description="Helical" evidence="5">
    <location>
        <begin position="199"/>
        <end position="216"/>
    </location>
</feature>
<sequence length="260" mass="28063">MSTAEESPAQRAARERRERREAKIKAGGSARLDKITSLSGRTPQSAPHTQAPSQRDRESTEAIQAQQEAFRALLRQAAPEAARGQQGENETEDPTAKLLSSLLEGVPGNPNSPPGAEPAVPSSKLASIATSLGVPPFLAKWVGDAFSEPQEDPKSVRLWKGIHLVFALGMAIYVVWLVRTSVALFGFPRPKPATAQNPYIIFQTGEFILFTTKLLLGGPFGIRSAFSSFRGVIGDAMIVLFVLGAATWWTNGWEDIALQA</sequence>
<gene>
    <name evidence="6" type="ORF">N7468_006867</name>
</gene>
<dbReference type="RefSeq" id="XP_058329053.1">
    <property type="nucleotide sequence ID" value="XM_058476163.1"/>
</dbReference>
<accession>A0A9W9NT04</accession>
<dbReference type="GeneID" id="83203466"/>
<feature type="region of interest" description="Disordered" evidence="4">
    <location>
        <begin position="1"/>
        <end position="122"/>
    </location>
</feature>
<reference evidence="6" key="1">
    <citation type="submission" date="2022-11" db="EMBL/GenBank/DDBJ databases">
        <authorList>
            <person name="Petersen C."/>
        </authorList>
    </citation>
    <scope>NUCLEOTIDE SEQUENCE</scope>
    <source>
        <strain evidence="6">IBT 19713</strain>
    </source>
</reference>
<keyword evidence="7" id="KW-1185">Reference proteome</keyword>
<evidence type="ECO:0000256" key="5">
    <source>
        <dbReference type="SAM" id="Phobius"/>
    </source>
</evidence>
<dbReference type="AlphaFoldDB" id="A0A9W9NT04"/>
<keyword evidence="3 5" id="KW-0472">Membrane</keyword>
<evidence type="ECO:0000256" key="2">
    <source>
        <dbReference type="ARBA" id="ARBA00022989"/>
    </source>
</evidence>
<dbReference type="PANTHER" id="PTHR28263:SF1">
    <property type="entry name" value="GOLGI TO ER TRAFFIC PROTEIN 2"/>
    <property type="match status" value="1"/>
</dbReference>